<name>A0A2S7T8R5_9FLAO</name>
<dbReference type="AlphaFoldDB" id="A0A2S7T8R5"/>
<organism evidence="1 2">
    <name type="scientific">Aureicoccus marinus</name>
    <dbReference type="NCBI Taxonomy" id="754435"/>
    <lineage>
        <taxon>Bacteria</taxon>
        <taxon>Pseudomonadati</taxon>
        <taxon>Bacteroidota</taxon>
        <taxon>Flavobacteriia</taxon>
        <taxon>Flavobacteriales</taxon>
        <taxon>Flavobacteriaceae</taxon>
        <taxon>Aureicoccus</taxon>
    </lineage>
</organism>
<evidence type="ECO:0000313" key="1">
    <source>
        <dbReference type="EMBL" id="PQJ16323.1"/>
    </source>
</evidence>
<dbReference type="EMBL" id="MQVX01000001">
    <property type="protein sequence ID" value="PQJ16323.1"/>
    <property type="molecule type" value="Genomic_DNA"/>
</dbReference>
<protein>
    <submittedName>
        <fullName evidence="1">Uncharacterized protein</fullName>
    </submittedName>
</protein>
<comment type="caution">
    <text evidence="1">The sequence shown here is derived from an EMBL/GenBank/DDBJ whole genome shotgun (WGS) entry which is preliminary data.</text>
</comment>
<sequence>MEQLTKRRNKKYRSTGKEASPFWRGFFVLVWNLLKDKKLNKIEKDELTRPFRPKSYHKLNLLMLWQYQITGIVSNTKGKC</sequence>
<proteinExistence type="predicted"/>
<reference evidence="2" key="1">
    <citation type="submission" date="2016-11" db="EMBL/GenBank/DDBJ databases">
        <title>Trade-off between light-utilization and light-protection in marine flavobacteria.</title>
        <authorList>
            <person name="Kumagai Y."/>
            <person name="Yoshizawa S."/>
            <person name="Kogure K."/>
        </authorList>
    </citation>
    <scope>NUCLEOTIDE SEQUENCE [LARGE SCALE GENOMIC DNA]</scope>
    <source>
        <strain evidence="2">SG-18</strain>
    </source>
</reference>
<accession>A0A2S7T8R5</accession>
<keyword evidence="2" id="KW-1185">Reference proteome</keyword>
<gene>
    <name evidence="1" type="ORF">BST99_11875</name>
</gene>
<evidence type="ECO:0000313" key="2">
    <source>
        <dbReference type="Proteomes" id="UP000239366"/>
    </source>
</evidence>
<dbReference type="Proteomes" id="UP000239366">
    <property type="component" value="Unassembled WGS sequence"/>
</dbReference>